<dbReference type="CDD" id="cd00884">
    <property type="entry name" value="beta_CA_cladeB"/>
    <property type="match status" value="1"/>
</dbReference>
<dbReference type="OrthoDB" id="10248475at2759"/>
<dbReference type="SUPFAM" id="SSF53056">
    <property type="entry name" value="beta-carbonic anhydrase, cab"/>
    <property type="match status" value="1"/>
</dbReference>
<dbReference type="InterPro" id="IPR045066">
    <property type="entry name" value="Beta_CA_cladeB"/>
</dbReference>
<dbReference type="PANTHER" id="PTHR11002">
    <property type="entry name" value="CARBONIC ANHYDRASE"/>
    <property type="match status" value="1"/>
</dbReference>
<comment type="similarity">
    <text evidence="2 8">Belongs to the beta-class carbonic anhydrase family.</text>
</comment>
<dbReference type="EC" id="4.2.1.1" evidence="3 8"/>
<feature type="binding site" evidence="7">
    <location>
        <position position="87"/>
    </location>
    <ligand>
        <name>Zn(2+)</name>
        <dbReference type="ChEBI" id="CHEBI:29105"/>
    </ligand>
</feature>
<feature type="binding site" evidence="7">
    <location>
        <position position="144"/>
    </location>
    <ligand>
        <name>Zn(2+)</name>
        <dbReference type="ChEBI" id="CHEBI:29105"/>
    </ligand>
</feature>
<dbReference type="FunFam" id="3.40.1050.10:FF:000003">
    <property type="entry name" value="Carbonic anhydrase"/>
    <property type="match status" value="1"/>
</dbReference>
<evidence type="ECO:0000256" key="2">
    <source>
        <dbReference type="ARBA" id="ARBA00006217"/>
    </source>
</evidence>
<comment type="function">
    <text evidence="1 8">Reversible hydration of carbon dioxide.</text>
</comment>
<comment type="cofactor">
    <cofactor evidence="7">
        <name>Zn(2+)</name>
        <dbReference type="ChEBI" id="CHEBI:29105"/>
    </cofactor>
    <text evidence="7">Binds 1 zinc ion per subunit.</text>
</comment>
<feature type="region of interest" description="Disordered" evidence="9">
    <location>
        <begin position="17"/>
        <end position="55"/>
    </location>
</feature>
<dbReference type="GO" id="GO:0004089">
    <property type="term" value="F:carbonate dehydratase activity"/>
    <property type="evidence" value="ECO:0007669"/>
    <property type="project" value="UniProtKB-UniRule"/>
</dbReference>
<reference evidence="10" key="1">
    <citation type="submission" date="2022-04" db="EMBL/GenBank/DDBJ databases">
        <title>Carnegiea gigantea Genome sequencing and assembly v2.</title>
        <authorList>
            <person name="Copetti D."/>
            <person name="Sanderson M.J."/>
            <person name="Burquez A."/>
            <person name="Wojciechowski M.F."/>
        </authorList>
    </citation>
    <scope>NUCLEOTIDE SEQUENCE</scope>
    <source>
        <strain evidence="10">SGP5-SGP5p</strain>
        <tissue evidence="10">Aerial part</tissue>
    </source>
</reference>
<dbReference type="SMART" id="SM00947">
    <property type="entry name" value="Pro_CA"/>
    <property type="match status" value="1"/>
</dbReference>
<dbReference type="EMBL" id="JAKOGI010000002">
    <property type="protein sequence ID" value="KAJ8452948.1"/>
    <property type="molecule type" value="Genomic_DNA"/>
</dbReference>
<dbReference type="PANTHER" id="PTHR11002:SF12">
    <property type="entry name" value="CARBONIC ANHYDRASE"/>
    <property type="match status" value="1"/>
</dbReference>
<feature type="compositionally biased region" description="Basic and acidic residues" evidence="9">
    <location>
        <begin position="28"/>
        <end position="45"/>
    </location>
</feature>
<dbReference type="Gene3D" id="3.40.1050.10">
    <property type="entry name" value="Carbonic anhydrase"/>
    <property type="match status" value="1"/>
</dbReference>
<dbReference type="AlphaFoldDB" id="A0A9Q1L0J1"/>
<evidence type="ECO:0000313" key="11">
    <source>
        <dbReference type="Proteomes" id="UP001153076"/>
    </source>
</evidence>
<evidence type="ECO:0000256" key="6">
    <source>
        <dbReference type="ARBA" id="ARBA00048348"/>
    </source>
</evidence>
<evidence type="ECO:0000313" key="10">
    <source>
        <dbReference type="EMBL" id="KAJ8452948.1"/>
    </source>
</evidence>
<proteinExistence type="inferred from homology"/>
<feature type="binding site" evidence="7">
    <location>
        <position position="147"/>
    </location>
    <ligand>
        <name>Zn(2+)</name>
        <dbReference type="ChEBI" id="CHEBI:29105"/>
    </ligand>
</feature>
<dbReference type="InterPro" id="IPR001765">
    <property type="entry name" value="Carbonic_anhydrase"/>
</dbReference>
<protein>
    <recommendedName>
        <fullName evidence="3 8">Carbonic anhydrase</fullName>
        <ecNumber evidence="3 8">4.2.1.1</ecNumber>
    </recommendedName>
    <alternativeName>
        <fullName evidence="8">Carbonate dehydratase</fullName>
    </alternativeName>
</protein>
<evidence type="ECO:0000256" key="5">
    <source>
        <dbReference type="ARBA" id="ARBA00023239"/>
    </source>
</evidence>
<comment type="catalytic activity">
    <reaction evidence="6 8">
        <text>hydrogencarbonate + H(+) = CO2 + H2O</text>
        <dbReference type="Rhea" id="RHEA:10748"/>
        <dbReference type="ChEBI" id="CHEBI:15377"/>
        <dbReference type="ChEBI" id="CHEBI:15378"/>
        <dbReference type="ChEBI" id="CHEBI:16526"/>
        <dbReference type="ChEBI" id="CHEBI:17544"/>
        <dbReference type="EC" id="4.2.1.1"/>
    </reaction>
</comment>
<sequence length="269" mass="30746">MRATLLLRSTHRSGRILRVRRSRVPAKVTKEAEPENNNEQRREEETSNGSDPFSDMKQQFLHFKRDKYLANIEHFQSLAQNPTPKVDSRVCPSNILGLQPGEAFMVRNVANLVPPFESGFSETKAALEFSVNTLQVENILIIGHSCCRGIEALMSMPDEEDSRFISMSFIRSWVIVGKYAKLSTKAVAADLSFDQQCRHCEKESVNQSLINLLTYPWIKEKVAKGELALHGGYYDFTNCTFEKWTLDYEGIRSKVEGNGYSIKDREVWQ</sequence>
<organism evidence="10 11">
    <name type="scientific">Carnegiea gigantea</name>
    <dbReference type="NCBI Taxonomy" id="171969"/>
    <lineage>
        <taxon>Eukaryota</taxon>
        <taxon>Viridiplantae</taxon>
        <taxon>Streptophyta</taxon>
        <taxon>Embryophyta</taxon>
        <taxon>Tracheophyta</taxon>
        <taxon>Spermatophyta</taxon>
        <taxon>Magnoliopsida</taxon>
        <taxon>eudicotyledons</taxon>
        <taxon>Gunneridae</taxon>
        <taxon>Pentapetalae</taxon>
        <taxon>Caryophyllales</taxon>
        <taxon>Cactineae</taxon>
        <taxon>Cactaceae</taxon>
        <taxon>Cactoideae</taxon>
        <taxon>Echinocereeae</taxon>
        <taxon>Carnegiea</taxon>
    </lineage>
</organism>
<evidence type="ECO:0000256" key="9">
    <source>
        <dbReference type="SAM" id="MobiDB-lite"/>
    </source>
</evidence>
<comment type="caution">
    <text evidence="10">The sequence shown here is derived from an EMBL/GenBank/DDBJ whole genome shotgun (WGS) entry which is preliminary data.</text>
</comment>
<keyword evidence="4 7" id="KW-0862">Zinc</keyword>
<evidence type="ECO:0000256" key="8">
    <source>
        <dbReference type="RuleBase" id="RU003956"/>
    </source>
</evidence>
<dbReference type="Pfam" id="PF00484">
    <property type="entry name" value="Pro_CA"/>
    <property type="match status" value="1"/>
</dbReference>
<dbReference type="GO" id="GO:0008270">
    <property type="term" value="F:zinc ion binding"/>
    <property type="evidence" value="ECO:0007669"/>
    <property type="project" value="UniProtKB-UniRule"/>
</dbReference>
<keyword evidence="11" id="KW-1185">Reference proteome</keyword>
<keyword evidence="7" id="KW-0479">Metal-binding</keyword>
<accession>A0A9Q1L0J1</accession>
<dbReference type="InterPro" id="IPR036874">
    <property type="entry name" value="Carbonic_anhydrase_sf"/>
</dbReference>
<dbReference type="Proteomes" id="UP001153076">
    <property type="component" value="Unassembled WGS sequence"/>
</dbReference>
<keyword evidence="5 8" id="KW-0456">Lyase</keyword>
<evidence type="ECO:0000256" key="4">
    <source>
        <dbReference type="ARBA" id="ARBA00022833"/>
    </source>
</evidence>
<gene>
    <name evidence="10" type="ORF">Cgig2_014711</name>
</gene>
<name>A0A9Q1L0J1_9CARY</name>
<evidence type="ECO:0000256" key="1">
    <source>
        <dbReference type="ARBA" id="ARBA00002904"/>
    </source>
</evidence>
<evidence type="ECO:0000256" key="3">
    <source>
        <dbReference type="ARBA" id="ARBA00012925"/>
    </source>
</evidence>
<evidence type="ECO:0000256" key="7">
    <source>
        <dbReference type="PIRSR" id="PIRSR601765-1"/>
    </source>
</evidence>